<evidence type="ECO:0000259" key="1">
    <source>
        <dbReference type="Pfam" id="PF13649"/>
    </source>
</evidence>
<keyword evidence="2" id="KW-0489">Methyltransferase</keyword>
<dbReference type="InterPro" id="IPR029063">
    <property type="entry name" value="SAM-dependent_MTases_sf"/>
</dbReference>
<keyword evidence="2" id="KW-0808">Transferase</keyword>
<dbReference type="EMBL" id="CP012040">
    <property type="protein sequence ID" value="AKP51133.1"/>
    <property type="molecule type" value="Genomic_DNA"/>
</dbReference>
<evidence type="ECO:0000313" key="3">
    <source>
        <dbReference type="Proteomes" id="UP000036520"/>
    </source>
</evidence>
<dbReference type="STRING" id="320787.CA2015_1698"/>
<dbReference type="Pfam" id="PF13649">
    <property type="entry name" value="Methyltransf_25"/>
    <property type="match status" value="1"/>
</dbReference>
<dbReference type="SUPFAM" id="SSF53335">
    <property type="entry name" value="S-adenosyl-L-methionine-dependent methyltransferases"/>
    <property type="match status" value="1"/>
</dbReference>
<dbReference type="OrthoDB" id="9800454at2"/>
<dbReference type="GO" id="GO:0008168">
    <property type="term" value="F:methyltransferase activity"/>
    <property type="evidence" value="ECO:0007669"/>
    <property type="project" value="UniProtKB-KW"/>
</dbReference>
<name>A0A0H4PE99_9BACT</name>
<dbReference type="InterPro" id="IPR041698">
    <property type="entry name" value="Methyltransf_25"/>
</dbReference>
<organism evidence="2 3">
    <name type="scientific">Cyclobacterium amurskyense</name>
    <dbReference type="NCBI Taxonomy" id="320787"/>
    <lineage>
        <taxon>Bacteria</taxon>
        <taxon>Pseudomonadati</taxon>
        <taxon>Bacteroidota</taxon>
        <taxon>Cytophagia</taxon>
        <taxon>Cytophagales</taxon>
        <taxon>Cyclobacteriaceae</taxon>
        <taxon>Cyclobacterium</taxon>
    </lineage>
</organism>
<dbReference type="AlphaFoldDB" id="A0A0H4PE99"/>
<gene>
    <name evidence="2" type="ORF">CA2015_1698</name>
</gene>
<reference evidence="2 3" key="1">
    <citation type="submission" date="2015-07" db="EMBL/GenBank/DDBJ databases">
        <authorList>
            <person name="Kim K.M."/>
        </authorList>
    </citation>
    <scope>NUCLEOTIDE SEQUENCE [LARGE SCALE GENOMIC DNA]</scope>
    <source>
        <strain evidence="2 3">KCTC 12363</strain>
    </source>
</reference>
<dbReference type="CDD" id="cd02440">
    <property type="entry name" value="AdoMet_MTases"/>
    <property type="match status" value="1"/>
</dbReference>
<protein>
    <submittedName>
        <fullName evidence="2">SAM-dependent methyltransferase</fullName>
    </submittedName>
</protein>
<keyword evidence="3" id="KW-1185">Reference proteome</keyword>
<dbReference type="KEGG" id="camu:CA2015_1698"/>
<accession>A0A0H4PE99</accession>
<evidence type="ECO:0000313" key="2">
    <source>
        <dbReference type="EMBL" id="AKP51133.1"/>
    </source>
</evidence>
<dbReference type="RefSeq" id="WP_048641501.1">
    <property type="nucleotide sequence ID" value="NZ_CAXBGM010000024.1"/>
</dbReference>
<dbReference type="Gene3D" id="3.40.50.150">
    <property type="entry name" value="Vaccinia Virus protein VP39"/>
    <property type="match status" value="1"/>
</dbReference>
<dbReference type="GO" id="GO:0032259">
    <property type="term" value="P:methylation"/>
    <property type="evidence" value="ECO:0007669"/>
    <property type="project" value="UniProtKB-KW"/>
</dbReference>
<proteinExistence type="predicted"/>
<dbReference type="Proteomes" id="UP000036520">
    <property type="component" value="Chromosome"/>
</dbReference>
<feature type="domain" description="Methyltransferase" evidence="1">
    <location>
        <begin position="62"/>
        <end position="156"/>
    </location>
</feature>
<sequence>MSKFSHRSEEKEIMDDLECNGWEVAQTLKELRTINRLLGGNNVTTSGLKIFIENLQAQSLTIADLGCGGGDMAVHIKKWAVKNGLDLHVIGIDANPNIIHLAKEKVKKENISIEFKEGNVFDSEYIKEPVDIQTCTLFTHHFTSAELVEILGNLKNKTRIGFVINDLHRNFFAYYSIKLLTYFFSRSRMVKNDAPLSVLRSFKKKDWEEILAASGIEKYKISWHWAFRWQVICWI</sequence>